<dbReference type="AlphaFoldDB" id="A0AA94KYH9"/>
<dbReference type="RefSeq" id="WP_092915072.1">
    <property type="nucleotide sequence ID" value="NZ_FOZN01000001.1"/>
</dbReference>
<gene>
    <name evidence="3" type="ORF">SAMN04487783_0239</name>
</gene>
<comment type="caution">
    <text evidence="3">The sequence shown here is derived from an EMBL/GenBank/DDBJ whole genome shotgun (WGS) entry which is preliminary data.</text>
</comment>
<dbReference type="GO" id="GO:0016747">
    <property type="term" value="F:acyltransferase activity, transferring groups other than amino-acyl groups"/>
    <property type="evidence" value="ECO:0007669"/>
    <property type="project" value="InterPro"/>
</dbReference>
<organism evidence="3 4">
    <name type="scientific">Agrococcus baldri</name>
    <dbReference type="NCBI Taxonomy" id="153730"/>
    <lineage>
        <taxon>Bacteria</taxon>
        <taxon>Bacillati</taxon>
        <taxon>Actinomycetota</taxon>
        <taxon>Actinomycetes</taxon>
        <taxon>Micrococcales</taxon>
        <taxon>Microbacteriaceae</taxon>
        <taxon>Agrococcus</taxon>
    </lineage>
</organism>
<dbReference type="Pfam" id="PF01757">
    <property type="entry name" value="Acyl_transf_3"/>
    <property type="match status" value="1"/>
</dbReference>
<proteinExistence type="predicted"/>
<feature type="transmembrane region" description="Helical" evidence="1">
    <location>
        <begin position="261"/>
        <end position="282"/>
    </location>
</feature>
<dbReference type="InterPro" id="IPR002656">
    <property type="entry name" value="Acyl_transf_3_dom"/>
</dbReference>
<feature type="transmembrane region" description="Helical" evidence="1">
    <location>
        <begin position="399"/>
        <end position="416"/>
    </location>
</feature>
<feature type="transmembrane region" description="Helical" evidence="1">
    <location>
        <begin position="370"/>
        <end position="393"/>
    </location>
</feature>
<sequence length="426" mass="45625">MTTDAEQKLASRDLTLDLARVAAVLLVVVIHLLFVGVGRAADGALVIERTVEAQPWFAGATWVGDIMPLFFVVGGFAALAGWQSLERRTPAGAPVDASAFVRTRLARLARPSLPLFIFLAVALLAAWALGVDAALVDTVAIGIGSPLWFLAAYVLAQALAPVMIGLHRRAPVATLAVLAVAAAAVDAVRQLSGIELLGLPNVVLIWVAVQQLGFWMHDGWFRSRSAWTLGLIIALGFGALVTVVPLAGYSWSMLSNQYPPTMPMLVLGLAQAAALTLLHRPLSALMRTRVARGIVWFAGSRLMTIYLWHLPVIMLLVGVQLLLPMPLPDPGSGTWWLTRIPIFLIVLGVVWLLSLALVRYERSPSHLVDPVHPGMLVTVAAVLLFAAGPFLIMVLGLDTLLAALSLVGTTAAIWLIRGRRARLLAP</sequence>
<keyword evidence="1" id="KW-1133">Transmembrane helix</keyword>
<accession>A0AA94KYH9</accession>
<keyword evidence="4" id="KW-1185">Reference proteome</keyword>
<feature type="transmembrane region" description="Helical" evidence="1">
    <location>
        <begin position="21"/>
        <end position="41"/>
    </location>
</feature>
<evidence type="ECO:0000259" key="2">
    <source>
        <dbReference type="Pfam" id="PF01757"/>
    </source>
</evidence>
<keyword evidence="1" id="KW-0812">Transmembrane</keyword>
<protein>
    <submittedName>
        <fullName evidence="3">Acyltransferase family protein</fullName>
    </submittedName>
</protein>
<keyword evidence="3" id="KW-0808">Transferase</keyword>
<feature type="transmembrane region" description="Helical" evidence="1">
    <location>
        <begin position="113"/>
        <end position="135"/>
    </location>
</feature>
<evidence type="ECO:0000256" key="1">
    <source>
        <dbReference type="SAM" id="Phobius"/>
    </source>
</evidence>
<name>A0AA94KYH9_9MICO</name>
<reference evidence="3 4" key="1">
    <citation type="submission" date="2016-10" db="EMBL/GenBank/DDBJ databases">
        <authorList>
            <person name="Varghese N."/>
            <person name="Submissions S."/>
        </authorList>
    </citation>
    <scope>NUCLEOTIDE SEQUENCE [LARGE SCALE GENOMIC DNA]</scope>
    <source>
        <strain evidence="3 4">IAM 15147</strain>
    </source>
</reference>
<evidence type="ECO:0000313" key="3">
    <source>
        <dbReference type="EMBL" id="SFR98541.1"/>
    </source>
</evidence>
<feature type="transmembrane region" description="Helical" evidence="1">
    <location>
        <begin position="303"/>
        <end position="323"/>
    </location>
</feature>
<keyword evidence="3" id="KW-0012">Acyltransferase</keyword>
<feature type="transmembrane region" description="Helical" evidence="1">
    <location>
        <begin position="227"/>
        <end position="249"/>
    </location>
</feature>
<feature type="domain" description="Acyltransferase 3" evidence="2">
    <location>
        <begin position="16"/>
        <end position="354"/>
    </location>
</feature>
<feature type="transmembrane region" description="Helical" evidence="1">
    <location>
        <begin position="197"/>
        <end position="215"/>
    </location>
</feature>
<evidence type="ECO:0000313" key="4">
    <source>
        <dbReference type="Proteomes" id="UP000198506"/>
    </source>
</evidence>
<feature type="transmembrane region" description="Helical" evidence="1">
    <location>
        <begin position="335"/>
        <end position="358"/>
    </location>
</feature>
<feature type="transmembrane region" description="Helical" evidence="1">
    <location>
        <begin position="61"/>
        <end position="82"/>
    </location>
</feature>
<keyword evidence="1" id="KW-0472">Membrane</keyword>
<dbReference type="Proteomes" id="UP000198506">
    <property type="component" value="Unassembled WGS sequence"/>
</dbReference>
<feature type="transmembrane region" description="Helical" evidence="1">
    <location>
        <begin position="173"/>
        <end position="191"/>
    </location>
</feature>
<feature type="transmembrane region" description="Helical" evidence="1">
    <location>
        <begin position="147"/>
        <end position="166"/>
    </location>
</feature>
<dbReference type="EMBL" id="FOZN01000001">
    <property type="protein sequence ID" value="SFR98541.1"/>
    <property type="molecule type" value="Genomic_DNA"/>
</dbReference>